<dbReference type="RefSeq" id="WP_336586378.1">
    <property type="nucleotide sequence ID" value="NZ_JBBAXC010000005.1"/>
</dbReference>
<dbReference type="EMBL" id="JBBAXC010000005">
    <property type="protein sequence ID" value="MEI5906936.1"/>
    <property type="molecule type" value="Genomic_DNA"/>
</dbReference>
<dbReference type="Proteomes" id="UP001312865">
    <property type="component" value="Unassembled WGS sequence"/>
</dbReference>
<organism evidence="2 3">
    <name type="scientific">Bacillus spongiae</name>
    <dbReference type="NCBI Taxonomy" id="2683610"/>
    <lineage>
        <taxon>Bacteria</taxon>
        <taxon>Bacillati</taxon>
        <taxon>Bacillota</taxon>
        <taxon>Bacilli</taxon>
        <taxon>Bacillales</taxon>
        <taxon>Bacillaceae</taxon>
        <taxon>Bacillus</taxon>
    </lineage>
</organism>
<evidence type="ECO:0000313" key="3">
    <source>
        <dbReference type="Proteomes" id="UP001312865"/>
    </source>
</evidence>
<accession>A0ABU8HC77</accession>
<feature type="chain" id="PRO_5047535468" evidence="1">
    <location>
        <begin position="23"/>
        <end position="162"/>
    </location>
</feature>
<protein>
    <submittedName>
        <fullName evidence="2">Uncharacterized protein</fullName>
    </submittedName>
</protein>
<reference evidence="2 3" key="1">
    <citation type="journal article" date="2018" name="J. Microbiol.">
        <title>Bacillus spongiae sp. nov., isolated from sponge of Jeju Island.</title>
        <authorList>
            <person name="Lee G.E."/>
            <person name="Im W.T."/>
            <person name="Park J.S."/>
        </authorList>
    </citation>
    <scope>NUCLEOTIDE SEQUENCE [LARGE SCALE GENOMIC DNA]</scope>
    <source>
        <strain evidence="2 3">135PIL107-10</strain>
    </source>
</reference>
<evidence type="ECO:0000256" key="1">
    <source>
        <dbReference type="SAM" id="SignalP"/>
    </source>
</evidence>
<evidence type="ECO:0000313" key="2">
    <source>
        <dbReference type="EMBL" id="MEI5906936.1"/>
    </source>
</evidence>
<sequence length="162" mass="18731">MKKKLFLCFLTFIMLSSLTGGAALANSDFSVEDEPNDTQATADTAQFWVNEEDDWFRGYIIGSFNEDTDDTDWFRVEMNFNGDKTFGIGNIKMKLNEFSYSLTVYDRNMNLRGSMTYREGGSIQEMKDIIFREGEDYFFKVEYVSGTPEEPYLIGIEMDSIF</sequence>
<proteinExistence type="predicted"/>
<gene>
    <name evidence="2" type="ORF">WAK64_07675</name>
</gene>
<name>A0ABU8HC77_9BACI</name>
<feature type="signal peptide" evidence="1">
    <location>
        <begin position="1"/>
        <end position="22"/>
    </location>
</feature>
<dbReference type="Gene3D" id="2.60.120.380">
    <property type="match status" value="1"/>
</dbReference>
<comment type="caution">
    <text evidence="2">The sequence shown here is derived from an EMBL/GenBank/DDBJ whole genome shotgun (WGS) entry which is preliminary data.</text>
</comment>
<keyword evidence="1" id="KW-0732">Signal</keyword>
<keyword evidence="3" id="KW-1185">Reference proteome</keyword>